<dbReference type="InterPro" id="IPR042047">
    <property type="entry name" value="SleB_dom1"/>
</dbReference>
<accession>A0A328AE38</accession>
<reference evidence="3" key="1">
    <citation type="submission" date="2018-05" db="EMBL/GenBank/DDBJ databases">
        <authorList>
            <person name="Li X."/>
        </authorList>
    </citation>
    <scope>NUCLEOTIDE SEQUENCE [LARGE SCALE GENOMIC DNA]</scope>
    <source>
        <strain evidence="3">LX32</strain>
    </source>
</reference>
<sequence>MGAGVGLSLGAVYMAGGMARAATDHARAERVAQVAAGNFSETVLQREVADPTVLRLAQAHDPFGADDTAADRQVQLLADRLNARAAHPDAMQQARDLDCLTDAVYYEARGETVRGQQAVATVVLNRVKNPNFPKTVCGVVFQRAAGACQFSFACDGSMRRGREVEAWDDARKIAARALSGYVLRDVGSATHFHTLDVSPGWGPKMLRVATVGLHVFYRFNPHARDAIQAPEPQRAVFTSTDANLPPTLRIAAAMTVKSDASAPAAQPVAGKDAKAVVKETTVPQGVAPGIAKATADSADLKTAKADTTAS</sequence>
<dbReference type="EMBL" id="QFYQ01000002">
    <property type="protein sequence ID" value="RAK51664.1"/>
    <property type="molecule type" value="Genomic_DNA"/>
</dbReference>
<gene>
    <name evidence="2" type="ORF">DJ017_17675</name>
</gene>
<evidence type="ECO:0000259" key="1">
    <source>
        <dbReference type="Pfam" id="PF07486"/>
    </source>
</evidence>
<dbReference type="GO" id="GO:0016787">
    <property type="term" value="F:hydrolase activity"/>
    <property type="evidence" value="ECO:0007669"/>
    <property type="project" value="UniProtKB-KW"/>
</dbReference>
<keyword evidence="2" id="KW-0378">Hydrolase</keyword>
<evidence type="ECO:0000313" key="2">
    <source>
        <dbReference type="EMBL" id="RAK51664.1"/>
    </source>
</evidence>
<evidence type="ECO:0000313" key="3">
    <source>
        <dbReference type="Proteomes" id="UP000249254"/>
    </source>
</evidence>
<organism evidence="2 3">
    <name type="scientific">Phenylobacterium soli</name>
    <dbReference type="NCBI Taxonomy" id="2170551"/>
    <lineage>
        <taxon>Bacteria</taxon>
        <taxon>Pseudomonadati</taxon>
        <taxon>Pseudomonadota</taxon>
        <taxon>Alphaproteobacteria</taxon>
        <taxon>Caulobacterales</taxon>
        <taxon>Caulobacteraceae</taxon>
        <taxon>Phenylobacterium</taxon>
    </lineage>
</organism>
<proteinExistence type="predicted"/>
<dbReference type="Proteomes" id="UP000249254">
    <property type="component" value="Unassembled WGS sequence"/>
</dbReference>
<name>A0A328AE38_9CAUL</name>
<dbReference type="Gene3D" id="1.10.10.2520">
    <property type="entry name" value="Cell wall hydrolase SleB, domain 1"/>
    <property type="match status" value="1"/>
</dbReference>
<feature type="domain" description="Cell wall hydrolase SleB" evidence="1">
    <location>
        <begin position="110"/>
        <end position="217"/>
    </location>
</feature>
<comment type="caution">
    <text evidence="2">The sequence shown here is derived from an EMBL/GenBank/DDBJ whole genome shotgun (WGS) entry which is preliminary data.</text>
</comment>
<dbReference type="Pfam" id="PF07486">
    <property type="entry name" value="Hydrolase_2"/>
    <property type="match status" value="1"/>
</dbReference>
<dbReference type="InterPro" id="IPR011105">
    <property type="entry name" value="Cell_wall_hydrolase_SleB"/>
</dbReference>
<protein>
    <submittedName>
        <fullName evidence="2">Cell wall hydrolase</fullName>
    </submittedName>
</protein>
<keyword evidence="3" id="KW-1185">Reference proteome</keyword>
<dbReference type="AlphaFoldDB" id="A0A328AE38"/>